<name>A0A0F3K9W2_9GAMM</name>
<feature type="transmembrane region" description="Helical" evidence="6">
    <location>
        <begin position="128"/>
        <end position="149"/>
    </location>
</feature>
<sequence length="318" mass="34170">MDTDSQDAATPAATPAALAGIWRRWAAFLIDWVILSLGGFIAGLVLFDVFVAMGVWTRVMGFAIATTYFGIFDSGWGGASSPGKKVLGIRVVDNGGRVIGMPRAFLRAALICAPLILNSFYAVRQGDYAHLAVNGLFGGWMVGSLYMLAFNRGTRQGLHDLATRTFVIRGRATRLGLSGYRFWRPHLMIVLGIFALLLPVALAGLPIFLHFAPGSMMRAEKVPVGPVEVVNAKLSWKLRKGGAGGKPECRAALVYLTGPGIDDASLARKVAMALVARSPCQVVTNLSVRMQYGYDMGFSSGTAYRDYLIDEADMTAAP</sequence>
<evidence type="ECO:0000256" key="6">
    <source>
        <dbReference type="SAM" id="Phobius"/>
    </source>
</evidence>
<feature type="transmembrane region" description="Helical" evidence="6">
    <location>
        <begin position="104"/>
        <end position="122"/>
    </location>
</feature>
<evidence type="ECO:0000256" key="2">
    <source>
        <dbReference type="ARBA" id="ARBA00022475"/>
    </source>
</evidence>
<comment type="subcellular location">
    <subcellularLocation>
        <location evidence="1">Cell membrane</location>
        <topology evidence="1">Multi-pass membrane protein</topology>
    </subcellularLocation>
</comment>
<keyword evidence="4 6" id="KW-1133">Transmembrane helix</keyword>
<dbReference type="Proteomes" id="UP000033651">
    <property type="component" value="Unassembled WGS sequence"/>
</dbReference>
<evidence type="ECO:0000313" key="9">
    <source>
        <dbReference type="Proteomes" id="UP000033651"/>
    </source>
</evidence>
<organism evidence="8 9">
    <name type="scientific">Luteibacter yeojuensis</name>
    <dbReference type="NCBI Taxonomy" id="345309"/>
    <lineage>
        <taxon>Bacteria</taxon>
        <taxon>Pseudomonadati</taxon>
        <taxon>Pseudomonadota</taxon>
        <taxon>Gammaproteobacteria</taxon>
        <taxon>Lysobacterales</taxon>
        <taxon>Rhodanobacteraceae</taxon>
        <taxon>Luteibacter</taxon>
    </lineage>
</organism>
<proteinExistence type="predicted"/>
<feature type="transmembrane region" description="Helical" evidence="6">
    <location>
        <begin position="32"/>
        <end position="56"/>
    </location>
</feature>
<dbReference type="PANTHER" id="PTHR36115">
    <property type="entry name" value="PROLINE-RICH ANTIGEN HOMOLOG-RELATED"/>
    <property type="match status" value="1"/>
</dbReference>
<dbReference type="InterPro" id="IPR051791">
    <property type="entry name" value="Pra-immunoreactive"/>
</dbReference>
<dbReference type="PANTHER" id="PTHR36115:SF6">
    <property type="entry name" value="PROLINE-RICH ANTIGEN HOMOLOG"/>
    <property type="match status" value="1"/>
</dbReference>
<evidence type="ECO:0000313" key="8">
    <source>
        <dbReference type="EMBL" id="KJV27767.1"/>
    </source>
</evidence>
<evidence type="ECO:0000256" key="3">
    <source>
        <dbReference type="ARBA" id="ARBA00022692"/>
    </source>
</evidence>
<accession>A0A0F3K9W2</accession>
<keyword evidence="5 6" id="KW-0472">Membrane</keyword>
<evidence type="ECO:0000256" key="4">
    <source>
        <dbReference type="ARBA" id="ARBA00022989"/>
    </source>
</evidence>
<dbReference type="PATRIC" id="fig|345309.4.peg.3289"/>
<dbReference type="Pfam" id="PF06271">
    <property type="entry name" value="RDD"/>
    <property type="match status" value="1"/>
</dbReference>
<dbReference type="AlphaFoldDB" id="A0A0F3K9W2"/>
<protein>
    <recommendedName>
        <fullName evidence="7">RDD domain-containing protein</fullName>
    </recommendedName>
</protein>
<feature type="transmembrane region" description="Helical" evidence="6">
    <location>
        <begin position="187"/>
        <end position="209"/>
    </location>
</feature>
<keyword evidence="2" id="KW-1003">Cell membrane</keyword>
<feature type="domain" description="RDD" evidence="7">
    <location>
        <begin position="18"/>
        <end position="163"/>
    </location>
</feature>
<keyword evidence="9" id="KW-1185">Reference proteome</keyword>
<evidence type="ECO:0000259" key="7">
    <source>
        <dbReference type="Pfam" id="PF06271"/>
    </source>
</evidence>
<keyword evidence="3 6" id="KW-0812">Transmembrane</keyword>
<dbReference type="RefSeq" id="WP_045830921.1">
    <property type="nucleotide sequence ID" value="NZ_JZRB01000046.1"/>
</dbReference>
<reference evidence="8 9" key="1">
    <citation type="submission" date="2015-03" db="EMBL/GenBank/DDBJ databases">
        <title>Draft genome sequence of Luteibacter yeojuensis strain SU11.</title>
        <authorList>
            <person name="Sulaiman J."/>
            <person name="Priya K."/>
            <person name="Chan K.-G."/>
        </authorList>
    </citation>
    <scope>NUCLEOTIDE SEQUENCE [LARGE SCALE GENOMIC DNA]</scope>
    <source>
        <strain evidence="8 9">SU11</strain>
    </source>
</reference>
<dbReference type="EMBL" id="JZRB01000046">
    <property type="protein sequence ID" value="KJV27767.1"/>
    <property type="molecule type" value="Genomic_DNA"/>
</dbReference>
<comment type="caution">
    <text evidence="8">The sequence shown here is derived from an EMBL/GenBank/DDBJ whole genome shotgun (WGS) entry which is preliminary data.</text>
</comment>
<gene>
    <name evidence="8" type="ORF">VI08_17530</name>
</gene>
<dbReference type="InterPro" id="IPR010432">
    <property type="entry name" value="RDD"/>
</dbReference>
<dbReference type="GO" id="GO:0005886">
    <property type="term" value="C:plasma membrane"/>
    <property type="evidence" value="ECO:0007669"/>
    <property type="project" value="UniProtKB-SubCell"/>
</dbReference>
<evidence type="ECO:0000256" key="1">
    <source>
        <dbReference type="ARBA" id="ARBA00004651"/>
    </source>
</evidence>
<evidence type="ECO:0000256" key="5">
    <source>
        <dbReference type="ARBA" id="ARBA00023136"/>
    </source>
</evidence>